<feature type="domain" description="DHFR" evidence="10">
    <location>
        <begin position="8"/>
        <end position="165"/>
    </location>
</feature>
<evidence type="ECO:0000256" key="9">
    <source>
        <dbReference type="RuleBase" id="RU004474"/>
    </source>
</evidence>
<dbReference type="RefSeq" id="WP_189511525.1">
    <property type="nucleotide sequence ID" value="NZ_BMXG01000002.1"/>
</dbReference>
<keyword evidence="4 8" id="KW-0554">One-carbon metabolism</keyword>
<dbReference type="InterPro" id="IPR001796">
    <property type="entry name" value="DHFR_dom"/>
</dbReference>
<dbReference type="InterPro" id="IPR012259">
    <property type="entry name" value="DHFR"/>
</dbReference>
<dbReference type="EMBL" id="BMXG01000002">
    <property type="protein sequence ID" value="GHB92780.1"/>
    <property type="molecule type" value="Genomic_DNA"/>
</dbReference>
<organism evidence="11 12">
    <name type="scientific">Cerasicoccus arenae</name>
    <dbReference type="NCBI Taxonomy" id="424488"/>
    <lineage>
        <taxon>Bacteria</taxon>
        <taxon>Pseudomonadati</taxon>
        <taxon>Verrucomicrobiota</taxon>
        <taxon>Opitutia</taxon>
        <taxon>Puniceicoccales</taxon>
        <taxon>Cerasicoccaceae</taxon>
        <taxon>Cerasicoccus</taxon>
    </lineage>
</organism>
<dbReference type="SUPFAM" id="SSF53597">
    <property type="entry name" value="Dihydrofolate reductase-like"/>
    <property type="match status" value="1"/>
</dbReference>
<dbReference type="GO" id="GO:0005829">
    <property type="term" value="C:cytosol"/>
    <property type="evidence" value="ECO:0007669"/>
    <property type="project" value="TreeGrafter"/>
</dbReference>
<dbReference type="CDD" id="cd00209">
    <property type="entry name" value="DHFR"/>
    <property type="match status" value="1"/>
</dbReference>
<keyword evidence="5 8" id="KW-0521">NADP</keyword>
<keyword evidence="6 8" id="KW-0560">Oxidoreductase</keyword>
<evidence type="ECO:0000256" key="6">
    <source>
        <dbReference type="ARBA" id="ARBA00023002"/>
    </source>
</evidence>
<dbReference type="EC" id="1.5.1.3" evidence="3 8"/>
<evidence type="ECO:0000259" key="10">
    <source>
        <dbReference type="PROSITE" id="PS51330"/>
    </source>
</evidence>
<dbReference type="AlphaFoldDB" id="A0A8J3DF58"/>
<dbReference type="Pfam" id="PF00186">
    <property type="entry name" value="DHFR_1"/>
    <property type="match status" value="1"/>
</dbReference>
<dbReference type="GO" id="GO:0006730">
    <property type="term" value="P:one-carbon metabolic process"/>
    <property type="evidence" value="ECO:0007669"/>
    <property type="project" value="UniProtKB-KW"/>
</dbReference>
<dbReference type="PROSITE" id="PS00075">
    <property type="entry name" value="DHFR_1"/>
    <property type="match status" value="1"/>
</dbReference>
<sequence>MTPPPFPNWIAIAAMAENRVIGNGNTIPWRLSEDFKFFKRTTMGHVLVMGRKTWDSIGRPLPGRETIVISRTAQPDDLPGATLIRSLDALEAFDPGDRQIFIAGGGEIYRQTLPRCAELLLTRVKLTPPGDAWMPVFEDLFEPTERLLDYPEFETIRLRRMEVKA</sequence>
<evidence type="ECO:0000256" key="4">
    <source>
        <dbReference type="ARBA" id="ARBA00022563"/>
    </source>
</evidence>
<evidence type="ECO:0000256" key="7">
    <source>
        <dbReference type="ARBA" id="ARBA00025067"/>
    </source>
</evidence>
<evidence type="ECO:0000256" key="3">
    <source>
        <dbReference type="ARBA" id="ARBA00012856"/>
    </source>
</evidence>
<comment type="pathway">
    <text evidence="1 8">Cofactor biosynthesis; tetrahydrofolate biosynthesis; 5,6,7,8-tetrahydrofolate from 7,8-dihydrofolate: step 1/1.</text>
</comment>
<evidence type="ECO:0000256" key="2">
    <source>
        <dbReference type="ARBA" id="ARBA00009539"/>
    </source>
</evidence>
<reference evidence="11" key="2">
    <citation type="submission" date="2020-09" db="EMBL/GenBank/DDBJ databases">
        <authorList>
            <person name="Sun Q."/>
            <person name="Kim S."/>
        </authorList>
    </citation>
    <scope>NUCLEOTIDE SEQUENCE</scope>
    <source>
        <strain evidence="11">KCTC 12870</strain>
    </source>
</reference>
<dbReference type="GO" id="GO:0046655">
    <property type="term" value="P:folic acid metabolic process"/>
    <property type="evidence" value="ECO:0007669"/>
    <property type="project" value="TreeGrafter"/>
</dbReference>
<proteinExistence type="inferred from homology"/>
<comment type="catalytic activity">
    <reaction evidence="8">
        <text>(6S)-5,6,7,8-tetrahydrofolate + NADP(+) = 7,8-dihydrofolate + NADPH + H(+)</text>
        <dbReference type="Rhea" id="RHEA:15009"/>
        <dbReference type="ChEBI" id="CHEBI:15378"/>
        <dbReference type="ChEBI" id="CHEBI:57451"/>
        <dbReference type="ChEBI" id="CHEBI:57453"/>
        <dbReference type="ChEBI" id="CHEBI:57783"/>
        <dbReference type="ChEBI" id="CHEBI:58349"/>
        <dbReference type="EC" id="1.5.1.3"/>
    </reaction>
</comment>
<dbReference type="UniPathway" id="UPA00077">
    <property type="reaction ID" value="UER00158"/>
</dbReference>
<comment type="similarity">
    <text evidence="2 8 9">Belongs to the dihydrofolate reductase family.</text>
</comment>
<dbReference type="GO" id="GO:0046452">
    <property type="term" value="P:dihydrofolate metabolic process"/>
    <property type="evidence" value="ECO:0007669"/>
    <property type="project" value="TreeGrafter"/>
</dbReference>
<dbReference type="Proteomes" id="UP000642829">
    <property type="component" value="Unassembled WGS sequence"/>
</dbReference>
<accession>A0A8J3DF58</accession>
<name>A0A8J3DF58_9BACT</name>
<dbReference type="PROSITE" id="PS51330">
    <property type="entry name" value="DHFR_2"/>
    <property type="match status" value="1"/>
</dbReference>
<evidence type="ECO:0000256" key="1">
    <source>
        <dbReference type="ARBA" id="ARBA00004903"/>
    </source>
</evidence>
<dbReference type="InterPro" id="IPR024072">
    <property type="entry name" value="DHFR-like_dom_sf"/>
</dbReference>
<dbReference type="PRINTS" id="PR00070">
    <property type="entry name" value="DHFR"/>
</dbReference>
<protein>
    <recommendedName>
        <fullName evidence="3 8">Dihydrofolate reductase</fullName>
        <ecNumber evidence="3 8">1.5.1.3</ecNumber>
    </recommendedName>
</protein>
<dbReference type="GO" id="GO:0004146">
    <property type="term" value="F:dihydrofolate reductase activity"/>
    <property type="evidence" value="ECO:0007669"/>
    <property type="project" value="UniProtKB-EC"/>
</dbReference>
<dbReference type="GO" id="GO:0046654">
    <property type="term" value="P:tetrahydrofolate biosynthetic process"/>
    <property type="evidence" value="ECO:0007669"/>
    <property type="project" value="UniProtKB-UniPathway"/>
</dbReference>
<evidence type="ECO:0000313" key="11">
    <source>
        <dbReference type="EMBL" id="GHB92780.1"/>
    </source>
</evidence>
<dbReference type="PANTHER" id="PTHR48069:SF3">
    <property type="entry name" value="DIHYDROFOLATE REDUCTASE"/>
    <property type="match status" value="1"/>
</dbReference>
<dbReference type="InterPro" id="IPR017925">
    <property type="entry name" value="DHFR_CS"/>
</dbReference>
<dbReference type="PANTHER" id="PTHR48069">
    <property type="entry name" value="DIHYDROFOLATE REDUCTASE"/>
    <property type="match status" value="1"/>
</dbReference>
<evidence type="ECO:0000256" key="5">
    <source>
        <dbReference type="ARBA" id="ARBA00022857"/>
    </source>
</evidence>
<gene>
    <name evidence="11" type="ORF">GCM10007047_05050</name>
</gene>
<dbReference type="Gene3D" id="3.40.430.10">
    <property type="entry name" value="Dihydrofolate Reductase, subunit A"/>
    <property type="match status" value="1"/>
</dbReference>
<dbReference type="PIRSF" id="PIRSF000194">
    <property type="entry name" value="DHFR"/>
    <property type="match status" value="1"/>
</dbReference>
<evidence type="ECO:0000256" key="8">
    <source>
        <dbReference type="PIRNR" id="PIRNR000194"/>
    </source>
</evidence>
<evidence type="ECO:0000313" key="12">
    <source>
        <dbReference type="Proteomes" id="UP000642829"/>
    </source>
</evidence>
<keyword evidence="12" id="KW-1185">Reference proteome</keyword>
<comment type="caution">
    <text evidence="11">The sequence shown here is derived from an EMBL/GenBank/DDBJ whole genome shotgun (WGS) entry which is preliminary data.</text>
</comment>
<reference evidence="11" key="1">
    <citation type="journal article" date="2014" name="Int. J. Syst. Evol. Microbiol.">
        <title>Complete genome sequence of Corynebacterium casei LMG S-19264T (=DSM 44701T), isolated from a smear-ripened cheese.</title>
        <authorList>
            <consortium name="US DOE Joint Genome Institute (JGI-PGF)"/>
            <person name="Walter F."/>
            <person name="Albersmeier A."/>
            <person name="Kalinowski J."/>
            <person name="Ruckert C."/>
        </authorList>
    </citation>
    <scope>NUCLEOTIDE SEQUENCE</scope>
    <source>
        <strain evidence="11">KCTC 12870</strain>
    </source>
</reference>
<dbReference type="GO" id="GO:0050661">
    <property type="term" value="F:NADP binding"/>
    <property type="evidence" value="ECO:0007669"/>
    <property type="project" value="InterPro"/>
</dbReference>
<comment type="function">
    <text evidence="7 8">Key enzyme in folate metabolism. Catalyzes an essential reaction for de novo glycine and purine synthesis, and for DNA precursor synthesis.</text>
</comment>